<dbReference type="InterPro" id="IPR035901">
    <property type="entry name" value="GIY-YIG_endonuc_sf"/>
</dbReference>
<evidence type="ECO:0000313" key="3">
    <source>
        <dbReference type="Proteomes" id="UP001152422"/>
    </source>
</evidence>
<sequence length="571" mass="66112">MNKNLKIEEINYNSEELNQVVSNWEISEDSKYLLRYPTVYIINDKNKKNNFDVYVGETNNIKNRTKQHLNKSDSDWLNLSNSETSSMYVIGHSYFNKSLTLDIENRLMQYLSSVVSVNKLHNNRTNQQNEYYTSDKLEEIFSEVWEELHKKNNKLFPIESIVRDSAIFKASPFHKLTDEQITAKEVIMEKIEFALQREEKGQLIMVEGEAGSGKTVLMSTLFYELKKFGYEDASESLNVHLLVNHDEHVMIYRQIASKLGLSDKPKKVINKPTSFIIDHKPKEKVDIVIVDEAHLLLTQGKMSYKGKGHLKDLLERAKVVVTVFDRKQILSREQIWEYDTLDKLVEDVQQNNNLIKLKNQLRINSSIETINWIRGFIDNQIVDPIPYDNKGYDIKIFDTPESLENAIRKKAESTESGISRVIATFDWKFNGNKSPEEDKYWNVQIDDWSMPWNKQIKVKKGESQLPWIERSNTINEVGSTFTIQGIDLNYAGVIIGPSVKYRNGKITFDKDSSENSKAIQNRTLSDNTKQNFAEMLLQNELNVLMTRGINGLYIYAVDDELRSALKEASKG</sequence>
<evidence type="ECO:0000313" key="2">
    <source>
        <dbReference type="EMBL" id="MDG0846148.1"/>
    </source>
</evidence>
<dbReference type="Gene3D" id="3.40.1440.10">
    <property type="entry name" value="GIY-YIG endonuclease"/>
    <property type="match status" value="1"/>
</dbReference>
<dbReference type="SUPFAM" id="SSF82771">
    <property type="entry name" value="GIY-YIG endonuclease"/>
    <property type="match status" value="1"/>
</dbReference>
<evidence type="ECO:0000259" key="1">
    <source>
        <dbReference type="PROSITE" id="PS50164"/>
    </source>
</evidence>
<protein>
    <submittedName>
        <fullName evidence="2">DUF2075 domain-containing protein</fullName>
    </submittedName>
</protein>
<dbReference type="Gene3D" id="3.40.50.300">
    <property type="entry name" value="P-loop containing nucleotide triphosphate hydrolases"/>
    <property type="match status" value="1"/>
</dbReference>
<dbReference type="InterPro" id="IPR000305">
    <property type="entry name" value="GIY-YIG_endonuc"/>
</dbReference>
<dbReference type="AlphaFoldDB" id="A0A9X4QZ21"/>
<dbReference type="Pfam" id="PF09848">
    <property type="entry name" value="SLFN-g3_helicase"/>
    <property type="match status" value="1"/>
</dbReference>
<dbReference type="InterPro" id="IPR027417">
    <property type="entry name" value="P-loop_NTPase"/>
</dbReference>
<dbReference type="CDD" id="cd10439">
    <property type="entry name" value="GIY-YIG_COG3410"/>
    <property type="match status" value="1"/>
</dbReference>
<dbReference type="SUPFAM" id="SSF52540">
    <property type="entry name" value="P-loop containing nucleoside triphosphate hydrolases"/>
    <property type="match status" value="1"/>
</dbReference>
<dbReference type="RefSeq" id="WP_277583222.1">
    <property type="nucleotide sequence ID" value="NZ_JAMBPY010000003.1"/>
</dbReference>
<dbReference type="Pfam" id="PF01541">
    <property type="entry name" value="GIY-YIG"/>
    <property type="match status" value="1"/>
</dbReference>
<keyword evidence="3" id="KW-1185">Reference proteome</keyword>
<name>A0A9X4QZ21_9STAP</name>
<proteinExistence type="predicted"/>
<gene>
    <name evidence="2" type="ORF">M4L89_07925</name>
</gene>
<reference evidence="2" key="1">
    <citation type="submission" date="2022-05" db="EMBL/GenBank/DDBJ databases">
        <title>Comparative genomics of Staphylococcus equorum isolates.</title>
        <authorList>
            <person name="Luelf R.H."/>
        </authorList>
    </citation>
    <scope>NUCLEOTIDE SEQUENCE</scope>
    <source>
        <strain evidence="2">TMW 2.2497</strain>
    </source>
</reference>
<dbReference type="Proteomes" id="UP001152422">
    <property type="component" value="Unassembled WGS sequence"/>
</dbReference>
<dbReference type="EMBL" id="JAMBQA010000003">
    <property type="protein sequence ID" value="MDG0846148.1"/>
    <property type="molecule type" value="Genomic_DNA"/>
</dbReference>
<feature type="domain" description="GIY-YIG" evidence="1">
    <location>
        <begin position="35"/>
        <end position="127"/>
    </location>
</feature>
<organism evidence="2 3">
    <name type="scientific">Staphylococcus equorum</name>
    <dbReference type="NCBI Taxonomy" id="246432"/>
    <lineage>
        <taxon>Bacteria</taxon>
        <taxon>Bacillati</taxon>
        <taxon>Bacillota</taxon>
        <taxon>Bacilli</taxon>
        <taxon>Bacillales</taxon>
        <taxon>Staphylococcaceae</taxon>
        <taxon>Staphylococcus</taxon>
    </lineage>
</organism>
<dbReference type="PROSITE" id="PS50164">
    <property type="entry name" value="GIY_YIG"/>
    <property type="match status" value="1"/>
</dbReference>
<accession>A0A9X4QZ21</accession>
<dbReference type="InterPro" id="IPR018647">
    <property type="entry name" value="SLFN_3-like_DNA/RNA_helicase"/>
</dbReference>
<comment type="caution">
    <text evidence="2">The sequence shown here is derived from an EMBL/GenBank/DDBJ whole genome shotgun (WGS) entry which is preliminary data.</text>
</comment>